<evidence type="ECO:0000313" key="1">
    <source>
        <dbReference type="EMBL" id="NMM97736.1"/>
    </source>
</evidence>
<proteinExistence type="predicted"/>
<accession>A0A7Y0EYN3</accession>
<name>A0A7Y0EYN3_9BIFI</name>
<protein>
    <submittedName>
        <fullName evidence="1">Uncharacterized protein</fullName>
    </submittedName>
</protein>
<gene>
    <name evidence="1" type="ORF">G1C97_0685</name>
</gene>
<organism evidence="1 2">
    <name type="scientific">Bifidobacterium olomucense</name>
    <dbReference type="NCBI Taxonomy" id="2675324"/>
    <lineage>
        <taxon>Bacteria</taxon>
        <taxon>Bacillati</taxon>
        <taxon>Actinomycetota</taxon>
        <taxon>Actinomycetes</taxon>
        <taxon>Bifidobacteriales</taxon>
        <taxon>Bifidobacteriaceae</taxon>
        <taxon>Bifidobacterium</taxon>
    </lineage>
</organism>
<reference evidence="1 2" key="1">
    <citation type="submission" date="2020-02" db="EMBL/GenBank/DDBJ databases">
        <title>Characterization of phylogenetic diversity of novel bifidobacterial species isolated in Czech ZOOs.</title>
        <authorList>
            <person name="Lugli G.A."/>
            <person name="Vera N.B."/>
            <person name="Ventura M."/>
        </authorList>
    </citation>
    <scope>NUCLEOTIDE SEQUENCE [LARGE SCALE GENOMIC DNA]</scope>
    <source>
        <strain evidence="1 2">DSM 109959</strain>
    </source>
</reference>
<keyword evidence="2" id="KW-1185">Reference proteome</keyword>
<dbReference type="AlphaFoldDB" id="A0A7Y0EYN3"/>
<evidence type="ECO:0000313" key="2">
    <source>
        <dbReference type="Proteomes" id="UP000543419"/>
    </source>
</evidence>
<dbReference type="EMBL" id="JAAIIG010000002">
    <property type="protein sequence ID" value="NMM97736.1"/>
    <property type="molecule type" value="Genomic_DNA"/>
</dbReference>
<comment type="caution">
    <text evidence="1">The sequence shown here is derived from an EMBL/GenBank/DDBJ whole genome shotgun (WGS) entry which is preliminary data.</text>
</comment>
<dbReference type="Proteomes" id="UP000543419">
    <property type="component" value="Unassembled WGS sequence"/>
</dbReference>
<sequence>MTFPSTDEQWDVQCVTAHIPCLKNTQAVEY</sequence>